<comment type="similarity">
    <text evidence="1">Belongs to the short-chain dehydrogenases/reductases (SDR) family.</text>
</comment>
<keyword evidence="3" id="KW-0560">Oxidoreductase</keyword>
<gene>
    <name evidence="4" type="ORF">C8F04DRAFT_977293</name>
</gene>
<evidence type="ECO:0000313" key="5">
    <source>
        <dbReference type="Proteomes" id="UP001218188"/>
    </source>
</evidence>
<evidence type="ECO:0000256" key="3">
    <source>
        <dbReference type="ARBA" id="ARBA00023002"/>
    </source>
</evidence>
<dbReference type="Gene3D" id="3.40.50.720">
    <property type="entry name" value="NAD(P)-binding Rossmann-like Domain"/>
    <property type="match status" value="1"/>
</dbReference>
<dbReference type="SUPFAM" id="SSF51735">
    <property type="entry name" value="NAD(P)-binding Rossmann-fold domains"/>
    <property type="match status" value="1"/>
</dbReference>
<accession>A0AAD6WLE9</accession>
<keyword evidence="5" id="KW-1185">Reference proteome</keyword>
<evidence type="ECO:0000256" key="1">
    <source>
        <dbReference type="ARBA" id="ARBA00006484"/>
    </source>
</evidence>
<dbReference type="PANTHER" id="PTHR24320:SF236">
    <property type="entry name" value="SHORT-CHAIN DEHYDROGENASE-RELATED"/>
    <property type="match status" value="1"/>
</dbReference>
<dbReference type="InterPro" id="IPR002347">
    <property type="entry name" value="SDR_fam"/>
</dbReference>
<name>A0AAD6WLE9_9AGAR</name>
<dbReference type="Proteomes" id="UP001218188">
    <property type="component" value="Unassembled WGS sequence"/>
</dbReference>
<dbReference type="Pfam" id="PF00106">
    <property type="entry name" value="adh_short"/>
    <property type="match status" value="1"/>
</dbReference>
<dbReference type="GO" id="GO:0016491">
    <property type="term" value="F:oxidoreductase activity"/>
    <property type="evidence" value="ECO:0007669"/>
    <property type="project" value="UniProtKB-KW"/>
</dbReference>
<dbReference type="PANTHER" id="PTHR24320">
    <property type="entry name" value="RETINOL DEHYDROGENASE"/>
    <property type="match status" value="1"/>
</dbReference>
<organism evidence="4 5">
    <name type="scientific">Mycena alexandri</name>
    <dbReference type="NCBI Taxonomy" id="1745969"/>
    <lineage>
        <taxon>Eukaryota</taxon>
        <taxon>Fungi</taxon>
        <taxon>Dikarya</taxon>
        <taxon>Basidiomycota</taxon>
        <taxon>Agaricomycotina</taxon>
        <taxon>Agaricomycetes</taxon>
        <taxon>Agaricomycetidae</taxon>
        <taxon>Agaricales</taxon>
        <taxon>Marasmiineae</taxon>
        <taxon>Mycenaceae</taxon>
        <taxon>Mycena</taxon>
    </lineage>
</organism>
<sequence>MGVLLSVIDQNLLIPKVTWTTSDLPDLTSRVMIVTGGNSGLGRETAKILLLHNAKMYLACRSRVKGEAAITALEAETGKHAILLPLDLASLDSIKAAAAEFQRQESFLHVLFNNAGVMATPVTELTHEGYDLQFGVNTLGHFYLTKLLFPCLKAAAKKSSDHVARIIKTSSQMHILGSIHFEALTDTAVRSKMSPDALYAQSKFGNIVFSSECATRYGSDGIISIALHPGMLTTDIGRHFHPLKRWLIHALCYPPSQGALTQLWAGTSPEGASMNGKYLIPWARIGRPHLETLNRETGAQLWQWLEDQVRDR</sequence>
<dbReference type="InterPro" id="IPR036291">
    <property type="entry name" value="NAD(P)-bd_dom_sf"/>
</dbReference>
<dbReference type="AlphaFoldDB" id="A0AAD6WLE9"/>
<evidence type="ECO:0000256" key="2">
    <source>
        <dbReference type="ARBA" id="ARBA00022857"/>
    </source>
</evidence>
<dbReference type="PRINTS" id="PR00081">
    <property type="entry name" value="GDHRDH"/>
</dbReference>
<protein>
    <submittedName>
        <fullName evidence="4">NAD(P)-binding protein</fullName>
    </submittedName>
</protein>
<comment type="caution">
    <text evidence="4">The sequence shown here is derived from an EMBL/GenBank/DDBJ whole genome shotgun (WGS) entry which is preliminary data.</text>
</comment>
<proteinExistence type="inferred from homology"/>
<dbReference type="EMBL" id="JARJCM010000340">
    <property type="protein sequence ID" value="KAJ7018458.1"/>
    <property type="molecule type" value="Genomic_DNA"/>
</dbReference>
<evidence type="ECO:0000313" key="4">
    <source>
        <dbReference type="EMBL" id="KAJ7018458.1"/>
    </source>
</evidence>
<reference evidence="4" key="1">
    <citation type="submission" date="2023-03" db="EMBL/GenBank/DDBJ databases">
        <title>Massive genome expansion in bonnet fungi (Mycena s.s.) driven by repeated elements and novel gene families across ecological guilds.</title>
        <authorList>
            <consortium name="Lawrence Berkeley National Laboratory"/>
            <person name="Harder C.B."/>
            <person name="Miyauchi S."/>
            <person name="Viragh M."/>
            <person name="Kuo A."/>
            <person name="Thoen E."/>
            <person name="Andreopoulos B."/>
            <person name="Lu D."/>
            <person name="Skrede I."/>
            <person name="Drula E."/>
            <person name="Henrissat B."/>
            <person name="Morin E."/>
            <person name="Kohler A."/>
            <person name="Barry K."/>
            <person name="LaButti K."/>
            <person name="Morin E."/>
            <person name="Salamov A."/>
            <person name="Lipzen A."/>
            <person name="Mereny Z."/>
            <person name="Hegedus B."/>
            <person name="Baldrian P."/>
            <person name="Stursova M."/>
            <person name="Weitz H."/>
            <person name="Taylor A."/>
            <person name="Grigoriev I.V."/>
            <person name="Nagy L.G."/>
            <person name="Martin F."/>
            <person name="Kauserud H."/>
        </authorList>
    </citation>
    <scope>NUCLEOTIDE SEQUENCE</scope>
    <source>
        <strain evidence="4">CBHHK200</strain>
    </source>
</reference>
<keyword evidence="2" id="KW-0521">NADP</keyword>